<reference evidence="2 3" key="1">
    <citation type="journal article" date="2023" name="Arcadia Sci">
        <title>De novo assembly of a long-read Amblyomma americanum tick genome.</title>
        <authorList>
            <person name="Chou S."/>
            <person name="Poskanzer K.E."/>
            <person name="Rollins M."/>
            <person name="Thuy-Boun P.S."/>
        </authorList>
    </citation>
    <scope>NUCLEOTIDE SEQUENCE [LARGE SCALE GENOMIC DNA]</scope>
    <source>
        <strain evidence="2">F_SG_1</strain>
        <tissue evidence="2">Salivary glands</tissue>
    </source>
</reference>
<dbReference type="InterPro" id="IPR035940">
    <property type="entry name" value="CAP_sf"/>
</dbReference>
<gene>
    <name evidence="2" type="ORF">V5799_000539</name>
</gene>
<protein>
    <recommendedName>
        <fullName evidence="1">SCP domain-containing protein</fullName>
    </recommendedName>
</protein>
<evidence type="ECO:0000313" key="2">
    <source>
        <dbReference type="EMBL" id="KAK8756771.1"/>
    </source>
</evidence>
<dbReference type="GO" id="GO:0005576">
    <property type="term" value="C:extracellular region"/>
    <property type="evidence" value="ECO:0007669"/>
    <property type="project" value="InterPro"/>
</dbReference>
<keyword evidence="3" id="KW-1185">Reference proteome</keyword>
<dbReference type="AlphaFoldDB" id="A0AAQ4D2T1"/>
<dbReference type="PRINTS" id="PR00837">
    <property type="entry name" value="V5TPXLIKE"/>
</dbReference>
<comment type="caution">
    <text evidence="2">The sequence shown here is derived from an EMBL/GenBank/DDBJ whole genome shotgun (WGS) entry which is preliminary data.</text>
</comment>
<dbReference type="InterPro" id="IPR018244">
    <property type="entry name" value="Allrgn_V5/Tpx1_CS"/>
</dbReference>
<dbReference type="EMBL" id="JARKHS020035916">
    <property type="protein sequence ID" value="KAK8756771.1"/>
    <property type="molecule type" value="Genomic_DNA"/>
</dbReference>
<dbReference type="SMART" id="SM00198">
    <property type="entry name" value="SCP"/>
    <property type="match status" value="1"/>
</dbReference>
<dbReference type="PROSITE" id="PS01010">
    <property type="entry name" value="CRISP_2"/>
    <property type="match status" value="1"/>
</dbReference>
<dbReference type="Proteomes" id="UP001321473">
    <property type="component" value="Unassembled WGS sequence"/>
</dbReference>
<dbReference type="Pfam" id="PF00188">
    <property type="entry name" value="CAP"/>
    <property type="match status" value="1"/>
</dbReference>
<sequence length="167" mass="19069">MLEMRWDTQLAEVAQALAERCSTPEGIVSHDRPDDRTTLPILRVGQNMFIQRAAFKANVAVKWRFDVWENYLYSSSKREKYEAVQAAKYFTRIAWARSYALGCGFTYSVVHPNMQKANARNEGAFMMFIYVCNYAPSGNLIDKKLFWPGPPCFLCPEDTVCNKTSAG</sequence>
<feature type="domain" description="SCP" evidence="1">
    <location>
        <begin position="1"/>
        <end position="142"/>
    </location>
</feature>
<evidence type="ECO:0000313" key="3">
    <source>
        <dbReference type="Proteomes" id="UP001321473"/>
    </source>
</evidence>
<dbReference type="Gene3D" id="3.40.33.10">
    <property type="entry name" value="CAP"/>
    <property type="match status" value="1"/>
</dbReference>
<accession>A0AAQ4D2T1</accession>
<organism evidence="2 3">
    <name type="scientific">Amblyomma americanum</name>
    <name type="common">Lone star tick</name>
    <dbReference type="NCBI Taxonomy" id="6943"/>
    <lineage>
        <taxon>Eukaryota</taxon>
        <taxon>Metazoa</taxon>
        <taxon>Ecdysozoa</taxon>
        <taxon>Arthropoda</taxon>
        <taxon>Chelicerata</taxon>
        <taxon>Arachnida</taxon>
        <taxon>Acari</taxon>
        <taxon>Parasitiformes</taxon>
        <taxon>Ixodida</taxon>
        <taxon>Ixodoidea</taxon>
        <taxon>Ixodidae</taxon>
        <taxon>Amblyomminae</taxon>
        <taxon>Amblyomma</taxon>
    </lineage>
</organism>
<name>A0AAQ4D2T1_AMBAM</name>
<proteinExistence type="predicted"/>
<dbReference type="SUPFAM" id="SSF55797">
    <property type="entry name" value="PR-1-like"/>
    <property type="match status" value="1"/>
</dbReference>
<evidence type="ECO:0000259" key="1">
    <source>
        <dbReference type="SMART" id="SM00198"/>
    </source>
</evidence>
<dbReference type="InterPro" id="IPR014044">
    <property type="entry name" value="CAP_dom"/>
</dbReference>
<dbReference type="PANTHER" id="PTHR10334">
    <property type="entry name" value="CYSTEINE-RICH SECRETORY PROTEIN-RELATED"/>
    <property type="match status" value="1"/>
</dbReference>
<dbReference type="InterPro" id="IPR001283">
    <property type="entry name" value="CRISP-related"/>
</dbReference>